<evidence type="ECO:0000256" key="2">
    <source>
        <dbReference type="SAM" id="MobiDB-lite"/>
    </source>
</evidence>
<dbReference type="InterPro" id="IPR046347">
    <property type="entry name" value="bZIP_sf"/>
</dbReference>
<evidence type="ECO:0000313" key="3">
    <source>
        <dbReference type="EMBL" id="OOQ90168.1"/>
    </source>
</evidence>
<feature type="region of interest" description="Disordered" evidence="2">
    <location>
        <begin position="108"/>
        <end position="131"/>
    </location>
</feature>
<reference evidence="4" key="1">
    <citation type="submission" date="2015-09" db="EMBL/GenBank/DDBJ databases">
        <authorList>
            <person name="Fill T.P."/>
            <person name="Baretta J.F."/>
            <person name="de Almeida L.G."/>
            <person name="Rocha M."/>
            <person name="de Souza D.H."/>
            <person name="Malavazi I."/>
            <person name="Cerdeira L.T."/>
            <person name="Hong H."/>
            <person name="Samborskyy M."/>
            <person name="de Vasconcelos A.T."/>
            <person name="Leadlay P."/>
            <person name="Rodrigues-Filho E."/>
        </authorList>
    </citation>
    <scope>NUCLEOTIDE SEQUENCE [LARGE SCALE GENOMIC DNA]</scope>
    <source>
        <strain evidence="4">LaBioMMi 136</strain>
    </source>
</reference>
<dbReference type="EMBL" id="LJBN01000099">
    <property type="protein sequence ID" value="OOQ90168.1"/>
    <property type="molecule type" value="Genomic_DNA"/>
</dbReference>
<feature type="compositionally biased region" description="Polar residues" evidence="2">
    <location>
        <begin position="114"/>
        <end position="128"/>
    </location>
</feature>
<gene>
    <name evidence="3" type="ORF">PEBR_05395</name>
</gene>
<feature type="coiled-coil region" evidence="1">
    <location>
        <begin position="42"/>
        <end position="69"/>
    </location>
</feature>
<organism evidence="3 4">
    <name type="scientific">Penicillium brasilianum</name>
    <dbReference type="NCBI Taxonomy" id="104259"/>
    <lineage>
        <taxon>Eukaryota</taxon>
        <taxon>Fungi</taxon>
        <taxon>Dikarya</taxon>
        <taxon>Ascomycota</taxon>
        <taxon>Pezizomycotina</taxon>
        <taxon>Eurotiomycetes</taxon>
        <taxon>Eurotiomycetidae</taxon>
        <taxon>Eurotiales</taxon>
        <taxon>Aspergillaceae</taxon>
        <taxon>Penicillium</taxon>
    </lineage>
</organism>
<dbReference type="CDD" id="cd14688">
    <property type="entry name" value="bZIP_YAP"/>
    <property type="match status" value="1"/>
</dbReference>
<sequence length="522" mass="58865">MVEAKTDAPAPRKRGRPRTVTDEQQVPERRRKQLRVAQQAYRKRKETTITNLQSRVQELESGIEELSESFLTFSNLLFEAQVLQNQPRITSALQKITQQCVSLAKSGCDEPEQVTPTEASPTTPSKLSTPEELNLNYNPLISQLDSLPMIDETFQPSSEMLSQWPISQRLPPTPPYQEQAMLPFGIILSSPNIPFSSTPSPPLDFPTTISPNNLMKQGRWTLSHRLVRQCCENGYRLLTSSSSDDPRIPEIFGKTLTIAERNRLISAFYTAMHDEIGDTIELKTKVLSPLHSRRNSYSPEQLAISSRGWQIVIESGAEEWLDASGVQRLLQERGIRLQDTSSPLSSPRYNAAPQLNVASFVRFLSFGPICVGRGPAFRKRDVENALRLATSEDPWAFDATFFPPLSPGPAFAGKGFCLYAEAAKTDDGAHISISLEWLIQWQLCHRCLQGCFALQKLGLEYQPSFVLRAAILGVQAEALGGNEEEVWKDFGFIKRQAKHVEIRLLIEQLHDKLFEKNIYYIY</sequence>
<evidence type="ECO:0000256" key="1">
    <source>
        <dbReference type="SAM" id="Coils"/>
    </source>
</evidence>
<dbReference type="PANTHER" id="PTHR40618:SF1">
    <property type="entry name" value="B-ZIP TRANSCRIPTION FACTOR (EUROFUNG)"/>
    <property type="match status" value="1"/>
</dbReference>
<dbReference type="SUPFAM" id="SSF57959">
    <property type="entry name" value="Leucine zipper domain"/>
    <property type="match status" value="1"/>
</dbReference>
<keyword evidence="1" id="KW-0175">Coiled coil</keyword>
<protein>
    <submittedName>
        <fullName evidence="3">Putative BZIP transcription factor</fullName>
    </submittedName>
</protein>
<dbReference type="GO" id="GO:0003700">
    <property type="term" value="F:DNA-binding transcription factor activity"/>
    <property type="evidence" value="ECO:0007669"/>
    <property type="project" value="InterPro"/>
</dbReference>
<dbReference type="Gene3D" id="1.20.5.170">
    <property type="match status" value="1"/>
</dbReference>
<evidence type="ECO:0000313" key="4">
    <source>
        <dbReference type="Proteomes" id="UP000190744"/>
    </source>
</evidence>
<feature type="region of interest" description="Disordered" evidence="2">
    <location>
        <begin position="1"/>
        <end position="33"/>
    </location>
</feature>
<proteinExistence type="predicted"/>
<dbReference type="PANTHER" id="PTHR40618">
    <property type="entry name" value="B-ZIP TRANSCRIPTION FACTOR (EUROFUNG)-RELATED"/>
    <property type="match status" value="1"/>
</dbReference>
<dbReference type="Proteomes" id="UP000190744">
    <property type="component" value="Unassembled WGS sequence"/>
</dbReference>
<accession>A0A1S9RYZ0</accession>
<dbReference type="AlphaFoldDB" id="A0A1S9RYZ0"/>
<comment type="caution">
    <text evidence="3">The sequence shown here is derived from an EMBL/GenBank/DDBJ whole genome shotgun (WGS) entry which is preliminary data.</text>
</comment>
<name>A0A1S9RYZ0_PENBI</name>